<dbReference type="AlphaFoldDB" id="A0A2L2XBC9"/>
<comment type="similarity">
    <text evidence="3 9">Belongs to the peptidase S26 family.</text>
</comment>
<dbReference type="PROSITE" id="PS00501">
    <property type="entry name" value="SPASE_I_1"/>
    <property type="match status" value="1"/>
</dbReference>
<gene>
    <name evidence="11" type="ORF">DCCM_2610</name>
</gene>
<evidence type="ECO:0000256" key="6">
    <source>
        <dbReference type="ARBA" id="ARBA00022801"/>
    </source>
</evidence>
<evidence type="ECO:0000256" key="4">
    <source>
        <dbReference type="ARBA" id="ARBA00013208"/>
    </source>
</evidence>
<comment type="caution">
    <text evidence="11">The sequence shown here is derived from an EMBL/GenBank/DDBJ whole genome shotgun (WGS) entry which is preliminary data.</text>
</comment>
<feature type="active site" evidence="7">
    <location>
        <position position="47"/>
    </location>
</feature>
<dbReference type="EC" id="3.4.21.89" evidence="4 8"/>
<evidence type="ECO:0000256" key="9">
    <source>
        <dbReference type="RuleBase" id="RU362042"/>
    </source>
</evidence>
<dbReference type="Gene3D" id="2.10.109.10">
    <property type="entry name" value="Umud Fragment, subunit A"/>
    <property type="match status" value="1"/>
</dbReference>
<dbReference type="PROSITE" id="PS00761">
    <property type="entry name" value="SPASE_I_3"/>
    <property type="match status" value="1"/>
</dbReference>
<keyword evidence="5 8" id="KW-0645">Protease</keyword>
<dbReference type="PANTHER" id="PTHR43390:SF1">
    <property type="entry name" value="CHLOROPLAST PROCESSING PEPTIDASE"/>
    <property type="match status" value="1"/>
</dbReference>
<dbReference type="InterPro" id="IPR019758">
    <property type="entry name" value="Pept_S26A_signal_pept_1_CS"/>
</dbReference>
<dbReference type="InterPro" id="IPR036286">
    <property type="entry name" value="LexA/Signal_pep-like_sf"/>
</dbReference>
<dbReference type="CDD" id="cd06530">
    <property type="entry name" value="S26_SPase_I"/>
    <property type="match status" value="1"/>
</dbReference>
<organism evidence="11 12">
    <name type="scientific">Desulfocucumis palustris</name>
    <dbReference type="NCBI Taxonomy" id="1898651"/>
    <lineage>
        <taxon>Bacteria</taxon>
        <taxon>Bacillati</taxon>
        <taxon>Bacillota</taxon>
        <taxon>Clostridia</taxon>
        <taxon>Eubacteriales</taxon>
        <taxon>Desulfocucumaceae</taxon>
        <taxon>Desulfocucumis</taxon>
    </lineage>
</organism>
<reference evidence="12" key="1">
    <citation type="submission" date="2018-02" db="EMBL/GenBank/DDBJ databases">
        <title>Genome sequence of Desulfocucumis palustris strain NAW-5.</title>
        <authorList>
            <person name="Watanabe M."/>
            <person name="Kojima H."/>
            <person name="Fukui M."/>
        </authorList>
    </citation>
    <scope>NUCLEOTIDE SEQUENCE [LARGE SCALE GENOMIC DNA]</scope>
    <source>
        <strain evidence="12">NAW-5</strain>
    </source>
</reference>
<dbReference type="GO" id="GO:0006465">
    <property type="term" value="P:signal peptide processing"/>
    <property type="evidence" value="ECO:0007669"/>
    <property type="project" value="InterPro"/>
</dbReference>
<dbReference type="GO" id="GO:0009003">
    <property type="term" value="F:signal peptidase activity"/>
    <property type="evidence" value="ECO:0007669"/>
    <property type="project" value="UniProtKB-EC"/>
</dbReference>
<protein>
    <recommendedName>
        <fullName evidence="4 8">Signal peptidase I</fullName>
        <ecNumber evidence="4 8">3.4.21.89</ecNumber>
    </recommendedName>
</protein>
<dbReference type="PROSITE" id="PS00760">
    <property type="entry name" value="SPASE_I_2"/>
    <property type="match status" value="1"/>
</dbReference>
<dbReference type="PRINTS" id="PR00727">
    <property type="entry name" value="LEADERPTASE"/>
</dbReference>
<keyword evidence="12" id="KW-1185">Reference proteome</keyword>
<keyword evidence="8" id="KW-0812">Transmembrane</keyword>
<proteinExistence type="inferred from homology"/>
<feature type="domain" description="Peptidase S26" evidence="10">
    <location>
        <begin position="17"/>
        <end position="172"/>
    </location>
</feature>
<dbReference type="Proteomes" id="UP000239549">
    <property type="component" value="Unassembled WGS sequence"/>
</dbReference>
<dbReference type="InterPro" id="IPR019756">
    <property type="entry name" value="Pept_S26A_signal_pept_1_Ser-AS"/>
</dbReference>
<dbReference type="GO" id="GO:0005886">
    <property type="term" value="C:plasma membrane"/>
    <property type="evidence" value="ECO:0007669"/>
    <property type="project" value="UniProtKB-SubCell"/>
</dbReference>
<evidence type="ECO:0000313" key="12">
    <source>
        <dbReference type="Proteomes" id="UP000239549"/>
    </source>
</evidence>
<name>A0A2L2XBC9_9FIRM</name>
<feature type="transmembrane region" description="Helical" evidence="8">
    <location>
        <begin position="20"/>
        <end position="43"/>
    </location>
</feature>
<keyword evidence="8" id="KW-1133">Transmembrane helix</keyword>
<accession>A0A2L2XBC9</accession>
<dbReference type="PANTHER" id="PTHR43390">
    <property type="entry name" value="SIGNAL PEPTIDASE I"/>
    <property type="match status" value="1"/>
</dbReference>
<evidence type="ECO:0000256" key="3">
    <source>
        <dbReference type="ARBA" id="ARBA00009370"/>
    </source>
</evidence>
<sequence length="184" mass="21013">MEQMGNGRAPAKKSPLREIVESLIIAVVLAVLIRMFVLQPFYIPSGSMEPTLMINDRIIVSKISYRLHQPEQGDIVVFKYPKDTKRDFVKRLIAKGGDTVEIRDNKLYINNKLVPEKYLPEGLVMKGDYGPEQVPEGSYFMMGDNRNNSDDSRTWGFLPKELVIGKAVVLYWPLQHMRIISDGK</sequence>
<dbReference type="GO" id="GO:0004252">
    <property type="term" value="F:serine-type endopeptidase activity"/>
    <property type="evidence" value="ECO:0007669"/>
    <property type="project" value="InterPro"/>
</dbReference>
<evidence type="ECO:0000313" key="11">
    <source>
        <dbReference type="EMBL" id="GBF33508.1"/>
    </source>
</evidence>
<keyword evidence="8" id="KW-0472">Membrane</keyword>
<evidence type="ECO:0000259" key="10">
    <source>
        <dbReference type="Pfam" id="PF10502"/>
    </source>
</evidence>
<dbReference type="NCBIfam" id="TIGR02227">
    <property type="entry name" value="sigpep_I_bact"/>
    <property type="match status" value="1"/>
</dbReference>
<dbReference type="InterPro" id="IPR019533">
    <property type="entry name" value="Peptidase_S26"/>
</dbReference>
<dbReference type="InterPro" id="IPR000223">
    <property type="entry name" value="Pept_S26A_signal_pept_1"/>
</dbReference>
<dbReference type="InterPro" id="IPR019757">
    <property type="entry name" value="Pept_S26A_signal_pept_1_Lys-AS"/>
</dbReference>
<evidence type="ECO:0000256" key="2">
    <source>
        <dbReference type="ARBA" id="ARBA00004401"/>
    </source>
</evidence>
<dbReference type="EMBL" id="BFAV01000104">
    <property type="protein sequence ID" value="GBF33508.1"/>
    <property type="molecule type" value="Genomic_DNA"/>
</dbReference>
<dbReference type="Pfam" id="PF10502">
    <property type="entry name" value="Peptidase_S26"/>
    <property type="match status" value="1"/>
</dbReference>
<comment type="catalytic activity">
    <reaction evidence="1 8">
        <text>Cleavage of hydrophobic, N-terminal signal or leader sequences from secreted and periplasmic proteins.</text>
        <dbReference type="EC" id="3.4.21.89"/>
    </reaction>
</comment>
<evidence type="ECO:0000256" key="5">
    <source>
        <dbReference type="ARBA" id="ARBA00022670"/>
    </source>
</evidence>
<keyword evidence="6 8" id="KW-0378">Hydrolase</keyword>
<comment type="subcellular location">
    <subcellularLocation>
        <location evidence="2">Cell membrane</location>
        <topology evidence="2">Single-pass type II membrane protein</topology>
    </subcellularLocation>
    <subcellularLocation>
        <location evidence="9">Membrane</location>
        <topology evidence="9">Single-pass type II membrane protein</topology>
    </subcellularLocation>
</comment>
<evidence type="ECO:0000256" key="8">
    <source>
        <dbReference type="RuleBase" id="RU003993"/>
    </source>
</evidence>
<evidence type="ECO:0000256" key="1">
    <source>
        <dbReference type="ARBA" id="ARBA00000677"/>
    </source>
</evidence>
<dbReference type="SUPFAM" id="SSF51306">
    <property type="entry name" value="LexA/Signal peptidase"/>
    <property type="match status" value="1"/>
</dbReference>
<evidence type="ECO:0000256" key="7">
    <source>
        <dbReference type="PIRSR" id="PIRSR600223-1"/>
    </source>
</evidence>
<feature type="active site" evidence="7">
    <location>
        <position position="90"/>
    </location>
</feature>